<comment type="caution">
    <text evidence="3">The sequence shown here is derived from an EMBL/GenBank/DDBJ whole genome shotgun (WGS) entry which is preliminary data.</text>
</comment>
<reference evidence="3 4" key="1">
    <citation type="submission" date="2023-12" db="EMBL/GenBank/DDBJ databases">
        <title>the genome sequence of Hyalangium sp. s54d21.</title>
        <authorList>
            <person name="Zhang X."/>
        </authorList>
    </citation>
    <scope>NUCLEOTIDE SEQUENCE [LARGE SCALE GENOMIC DNA]</scope>
    <source>
        <strain evidence="4">s54d21</strain>
    </source>
</reference>
<feature type="chain" id="PRO_5046197124" evidence="2">
    <location>
        <begin position="26"/>
        <end position="429"/>
    </location>
</feature>
<dbReference type="InterPro" id="IPR052025">
    <property type="entry name" value="Xyloglucanase_GH74"/>
</dbReference>
<feature type="region of interest" description="Disordered" evidence="1">
    <location>
        <begin position="371"/>
        <end position="398"/>
    </location>
</feature>
<dbReference type="Proteomes" id="UP001291309">
    <property type="component" value="Unassembled WGS sequence"/>
</dbReference>
<keyword evidence="3" id="KW-0378">Hydrolase</keyword>
<organism evidence="3 4">
    <name type="scientific">Hyalangium rubrum</name>
    <dbReference type="NCBI Taxonomy" id="3103134"/>
    <lineage>
        <taxon>Bacteria</taxon>
        <taxon>Pseudomonadati</taxon>
        <taxon>Myxococcota</taxon>
        <taxon>Myxococcia</taxon>
        <taxon>Myxococcales</taxon>
        <taxon>Cystobacterineae</taxon>
        <taxon>Archangiaceae</taxon>
        <taxon>Hyalangium</taxon>
    </lineage>
</organism>
<dbReference type="EMBL" id="JAXIVS010000009">
    <property type="protein sequence ID" value="MDY7229862.1"/>
    <property type="molecule type" value="Genomic_DNA"/>
</dbReference>
<dbReference type="InterPro" id="IPR015943">
    <property type="entry name" value="WD40/YVTN_repeat-like_dom_sf"/>
</dbReference>
<name>A0ABU5H8Q3_9BACT</name>
<sequence>MRTPSASGGRLLLALLALQALPALAHNGLPETQNVTVRRGNENDLLVGATFGALISRDKGQSWRWICPEGMGVGAWRPERYHWLSGGEIIAATGSAVVRSRDGGCSWTTHPFFKDTWATSLAVDPANERLIHVATGKYSSANGIYRSEDGGETWLTSLAPIPDTRYTAIRIAPSDPRRLYVSGQDSRGLFLSRSDDGGQTWTQLPLVLPQAVSPYDFVLRVVSEASPDILWVTVSASGGSYLLKSTDGGATLAPVLEVPLEIFIGAEASADGRTVWASTPANLFRGREGEAFSALPLPEGNACARRAGDLLYGCGSPWVHQWGLARSRDEGTTWEPLLSFKGIQGAHSCPAATPVQQSCPSLWPQLAATLGADTPPVEGQPPPADEDPSEPPLAVKDGCSAAAGLAPSALLILALGLTRHSRRLQARRP</sequence>
<dbReference type="PANTHER" id="PTHR43739">
    <property type="entry name" value="XYLOGLUCANASE (EUROFUNG)"/>
    <property type="match status" value="1"/>
</dbReference>
<feature type="signal peptide" evidence="2">
    <location>
        <begin position="1"/>
        <end position="25"/>
    </location>
</feature>
<gene>
    <name evidence="3" type="ORF">SYV04_25945</name>
</gene>
<proteinExistence type="predicted"/>
<dbReference type="CDD" id="cd15482">
    <property type="entry name" value="Sialidase_non-viral"/>
    <property type="match status" value="1"/>
</dbReference>
<evidence type="ECO:0000313" key="4">
    <source>
        <dbReference type="Proteomes" id="UP001291309"/>
    </source>
</evidence>
<evidence type="ECO:0000256" key="1">
    <source>
        <dbReference type="SAM" id="MobiDB-lite"/>
    </source>
</evidence>
<dbReference type="RefSeq" id="WP_321548582.1">
    <property type="nucleotide sequence ID" value="NZ_JAXIVS010000009.1"/>
</dbReference>
<keyword evidence="2" id="KW-0732">Signal</keyword>
<keyword evidence="3" id="KW-0326">Glycosidase</keyword>
<dbReference type="SUPFAM" id="SSF110296">
    <property type="entry name" value="Oligoxyloglucan reducing end-specific cellobiohydrolase"/>
    <property type="match status" value="1"/>
</dbReference>
<protein>
    <submittedName>
        <fullName evidence="3">Sialidase family protein</fullName>
        <ecNumber evidence="3">3.2.1.-</ecNumber>
    </submittedName>
</protein>
<accession>A0ABU5H8Q3</accession>
<keyword evidence="4" id="KW-1185">Reference proteome</keyword>
<dbReference type="PANTHER" id="PTHR43739:SF5">
    <property type="entry name" value="EXO-ALPHA-SIALIDASE"/>
    <property type="match status" value="1"/>
</dbReference>
<evidence type="ECO:0000313" key="3">
    <source>
        <dbReference type="EMBL" id="MDY7229862.1"/>
    </source>
</evidence>
<dbReference type="Gene3D" id="2.130.10.10">
    <property type="entry name" value="YVTN repeat-like/Quinoprotein amine dehydrogenase"/>
    <property type="match status" value="2"/>
</dbReference>
<dbReference type="EC" id="3.2.1.-" evidence="3"/>
<evidence type="ECO:0000256" key="2">
    <source>
        <dbReference type="SAM" id="SignalP"/>
    </source>
</evidence>
<dbReference type="GO" id="GO:0016798">
    <property type="term" value="F:hydrolase activity, acting on glycosyl bonds"/>
    <property type="evidence" value="ECO:0007669"/>
    <property type="project" value="UniProtKB-KW"/>
</dbReference>